<gene>
    <name evidence="2" type="ORF">Dbus_chr2Lg1436</name>
</gene>
<dbReference type="AlphaFoldDB" id="A0A0M4EAE8"/>
<feature type="compositionally biased region" description="Low complexity" evidence="1">
    <location>
        <begin position="165"/>
        <end position="180"/>
    </location>
</feature>
<dbReference type="Proteomes" id="UP000494163">
    <property type="component" value="Chromosome 2L"/>
</dbReference>
<evidence type="ECO:0000256" key="1">
    <source>
        <dbReference type="SAM" id="MobiDB-lite"/>
    </source>
</evidence>
<evidence type="ECO:0000313" key="3">
    <source>
        <dbReference type="Proteomes" id="UP000494163"/>
    </source>
</evidence>
<sequence>MPRATKTTNSQQSLRVESSKQQKQNQFSLLVAYLTSATTMKRRLLEQQLLQLPSSRLLGQSLQASIISHPASFNSRLNNNRERDSWQQLPRLSIERSPSSAQTLLLSQPSSASLQASLISSSSPLLLDSSNLNSLRLNARANAALSWNEGRRLLQHELWQLDNLENSRDNSNNNNNNNANIRRAQW</sequence>
<dbReference type="OrthoDB" id="7872926at2759"/>
<organism evidence="2 3">
    <name type="scientific">Drosophila busckii</name>
    <name type="common">Fruit fly</name>
    <dbReference type="NCBI Taxonomy" id="30019"/>
    <lineage>
        <taxon>Eukaryota</taxon>
        <taxon>Metazoa</taxon>
        <taxon>Ecdysozoa</taxon>
        <taxon>Arthropoda</taxon>
        <taxon>Hexapoda</taxon>
        <taxon>Insecta</taxon>
        <taxon>Pterygota</taxon>
        <taxon>Neoptera</taxon>
        <taxon>Endopterygota</taxon>
        <taxon>Diptera</taxon>
        <taxon>Brachycera</taxon>
        <taxon>Muscomorpha</taxon>
        <taxon>Ephydroidea</taxon>
        <taxon>Drosophilidae</taxon>
        <taxon>Drosophila</taxon>
    </lineage>
</organism>
<reference evidence="2 3" key="1">
    <citation type="submission" date="2015-08" db="EMBL/GenBank/DDBJ databases">
        <title>Ancestral chromatin configuration constrains chromatin evolution on differentiating sex chromosomes in Drosophila.</title>
        <authorList>
            <person name="Zhou Q."/>
            <person name="Bachtrog D."/>
        </authorList>
    </citation>
    <scope>NUCLEOTIDE SEQUENCE [LARGE SCALE GENOMIC DNA]</scope>
    <source>
        <tissue evidence="2">Whole larvae</tissue>
    </source>
</reference>
<protein>
    <submittedName>
        <fullName evidence="2">Cry</fullName>
    </submittedName>
</protein>
<proteinExistence type="predicted"/>
<evidence type="ECO:0000313" key="2">
    <source>
        <dbReference type="EMBL" id="ALC39351.1"/>
    </source>
</evidence>
<accession>A0A0M4EAE8</accession>
<feature type="region of interest" description="Disordered" evidence="1">
    <location>
        <begin position="165"/>
        <end position="186"/>
    </location>
</feature>
<dbReference type="EMBL" id="CP012523">
    <property type="protein sequence ID" value="ALC39351.1"/>
    <property type="molecule type" value="Genomic_DNA"/>
</dbReference>
<keyword evidence="3" id="KW-1185">Reference proteome</keyword>
<dbReference type="STRING" id="30019.A0A0M4EAE8"/>
<name>A0A0M4EAE8_DROBS</name>